<name>A0ACB7RMP8_HYAAI</name>
<dbReference type="EMBL" id="CM023488">
    <property type="protein sequence ID" value="KAH6923770.1"/>
    <property type="molecule type" value="Genomic_DNA"/>
</dbReference>
<proteinExistence type="predicted"/>
<evidence type="ECO:0000313" key="1">
    <source>
        <dbReference type="EMBL" id="KAH6923770.1"/>
    </source>
</evidence>
<dbReference type="Proteomes" id="UP000821845">
    <property type="component" value="Chromosome 8"/>
</dbReference>
<sequence>MFMQGGLLYHSELLNERQYRESVVRETRCGEVFAPAHAAPRDEHFSGNEENRVVIYKFNGPLCLATHHNIVADFLDLLMLGEPTIDEGVTKSKDVEEATGKPAAAWAIVMDCSAVGFIDSCGLRALSLVLAAPSRTLRPNFAPFSAPPGLPPARQTSSPPPGLSPFQQASSTTECVSERAGVHRLYNQFRYPASVSRSNRIPLLSRVLKHAAKVEQQ</sequence>
<gene>
    <name evidence="1" type="ORF">HPB50_006563</name>
</gene>
<evidence type="ECO:0000313" key="2">
    <source>
        <dbReference type="Proteomes" id="UP000821845"/>
    </source>
</evidence>
<keyword evidence="2" id="KW-1185">Reference proteome</keyword>
<protein>
    <submittedName>
        <fullName evidence="1">Uncharacterized protein</fullName>
    </submittedName>
</protein>
<comment type="caution">
    <text evidence="1">The sequence shown here is derived from an EMBL/GenBank/DDBJ whole genome shotgun (WGS) entry which is preliminary data.</text>
</comment>
<organism evidence="1 2">
    <name type="scientific">Hyalomma asiaticum</name>
    <name type="common">Tick</name>
    <dbReference type="NCBI Taxonomy" id="266040"/>
    <lineage>
        <taxon>Eukaryota</taxon>
        <taxon>Metazoa</taxon>
        <taxon>Ecdysozoa</taxon>
        <taxon>Arthropoda</taxon>
        <taxon>Chelicerata</taxon>
        <taxon>Arachnida</taxon>
        <taxon>Acari</taxon>
        <taxon>Parasitiformes</taxon>
        <taxon>Ixodida</taxon>
        <taxon>Ixodoidea</taxon>
        <taxon>Ixodidae</taxon>
        <taxon>Hyalomminae</taxon>
        <taxon>Hyalomma</taxon>
    </lineage>
</organism>
<accession>A0ACB7RMP8</accession>
<reference evidence="1" key="1">
    <citation type="submission" date="2020-05" db="EMBL/GenBank/DDBJ databases">
        <title>Large-scale comparative analyses of tick genomes elucidate their genetic diversity and vector capacities.</title>
        <authorList>
            <person name="Jia N."/>
            <person name="Wang J."/>
            <person name="Shi W."/>
            <person name="Du L."/>
            <person name="Sun Y."/>
            <person name="Zhan W."/>
            <person name="Jiang J."/>
            <person name="Wang Q."/>
            <person name="Zhang B."/>
            <person name="Ji P."/>
            <person name="Sakyi L.B."/>
            <person name="Cui X."/>
            <person name="Yuan T."/>
            <person name="Jiang B."/>
            <person name="Yang W."/>
            <person name="Lam T.T.-Y."/>
            <person name="Chang Q."/>
            <person name="Ding S."/>
            <person name="Wang X."/>
            <person name="Zhu J."/>
            <person name="Ruan X."/>
            <person name="Zhao L."/>
            <person name="Wei J."/>
            <person name="Que T."/>
            <person name="Du C."/>
            <person name="Cheng J."/>
            <person name="Dai P."/>
            <person name="Han X."/>
            <person name="Huang E."/>
            <person name="Gao Y."/>
            <person name="Liu J."/>
            <person name="Shao H."/>
            <person name="Ye R."/>
            <person name="Li L."/>
            <person name="Wei W."/>
            <person name="Wang X."/>
            <person name="Wang C."/>
            <person name="Yang T."/>
            <person name="Huo Q."/>
            <person name="Li W."/>
            <person name="Guo W."/>
            <person name="Chen H."/>
            <person name="Zhou L."/>
            <person name="Ni X."/>
            <person name="Tian J."/>
            <person name="Zhou Y."/>
            <person name="Sheng Y."/>
            <person name="Liu T."/>
            <person name="Pan Y."/>
            <person name="Xia L."/>
            <person name="Li J."/>
            <person name="Zhao F."/>
            <person name="Cao W."/>
        </authorList>
    </citation>
    <scope>NUCLEOTIDE SEQUENCE</scope>
    <source>
        <strain evidence="1">Hyas-2018</strain>
    </source>
</reference>